<evidence type="ECO:0000313" key="1">
    <source>
        <dbReference type="EMBL" id="RKF80944.1"/>
    </source>
</evidence>
<reference evidence="1 2" key="1">
    <citation type="journal article" date="2018" name="BMC Genomics">
        <title>Comparative genome analyses reveal sequence features reflecting distinct modes of host-adaptation between dicot and monocot powdery mildew.</title>
        <authorList>
            <person name="Wu Y."/>
            <person name="Ma X."/>
            <person name="Pan Z."/>
            <person name="Kale S.D."/>
            <person name="Song Y."/>
            <person name="King H."/>
            <person name="Zhang Q."/>
            <person name="Presley C."/>
            <person name="Deng X."/>
            <person name="Wei C.I."/>
            <person name="Xiao S."/>
        </authorList>
    </citation>
    <scope>NUCLEOTIDE SEQUENCE [LARGE SCALE GENOMIC DNA]</scope>
    <source>
        <strain evidence="1">UCSC1</strain>
    </source>
</reference>
<protein>
    <submittedName>
        <fullName evidence="1">Uncharacterized protein</fullName>
    </submittedName>
</protein>
<dbReference type="AlphaFoldDB" id="A0A420J2G1"/>
<gene>
    <name evidence="1" type="ORF">GcC1_031029</name>
</gene>
<name>A0A420J2G1_9PEZI</name>
<comment type="caution">
    <text evidence="1">The sequence shown here is derived from an EMBL/GenBank/DDBJ whole genome shotgun (WGS) entry which is preliminary data.</text>
</comment>
<organism evidence="1 2">
    <name type="scientific">Golovinomyces cichoracearum</name>
    <dbReference type="NCBI Taxonomy" id="62708"/>
    <lineage>
        <taxon>Eukaryota</taxon>
        <taxon>Fungi</taxon>
        <taxon>Dikarya</taxon>
        <taxon>Ascomycota</taxon>
        <taxon>Pezizomycotina</taxon>
        <taxon>Leotiomycetes</taxon>
        <taxon>Erysiphales</taxon>
        <taxon>Erysiphaceae</taxon>
        <taxon>Golovinomyces</taxon>
    </lineage>
</organism>
<sequence>MKDDALEFYNNSYNDGQKHNLEEIYKKFKEKFERIEHERSLFNNWNKLALDTVVNDNNNSKYIKKWVIQQKITIQGINKCLTCKEEGFWSTKHWKKERDEAFNKIKSKTKNKIDRNFLWYCQKIEEIPPKDRNMADSDLEKNSDENIKYIENFIFDTALLSVDQIEE</sequence>
<accession>A0A420J2G1</accession>
<evidence type="ECO:0000313" key="2">
    <source>
        <dbReference type="Proteomes" id="UP000285405"/>
    </source>
</evidence>
<dbReference type="Proteomes" id="UP000285405">
    <property type="component" value="Unassembled WGS sequence"/>
</dbReference>
<proteinExistence type="predicted"/>
<dbReference type="EMBL" id="MCBR01003150">
    <property type="protein sequence ID" value="RKF80944.1"/>
    <property type="molecule type" value="Genomic_DNA"/>
</dbReference>